<reference evidence="2 3" key="1">
    <citation type="journal article" date="2019" name="Int. J. Syst. Evol. Microbiol.">
        <title>The Global Catalogue of Microorganisms (GCM) 10K type strain sequencing project: providing services to taxonomists for standard genome sequencing and annotation.</title>
        <authorList>
            <consortium name="The Broad Institute Genomics Platform"/>
            <consortium name="The Broad Institute Genome Sequencing Center for Infectious Disease"/>
            <person name="Wu L."/>
            <person name="Ma J."/>
        </authorList>
    </citation>
    <scope>NUCLEOTIDE SEQUENCE [LARGE SCALE GENOMIC DNA]</scope>
    <source>
        <strain evidence="2 3">JCM 13584</strain>
    </source>
</reference>
<gene>
    <name evidence="2" type="ORF">GCM10009717_30090</name>
</gene>
<organism evidence="2 3">
    <name type="scientific">Agromyces allii</name>
    <dbReference type="NCBI Taxonomy" id="393607"/>
    <lineage>
        <taxon>Bacteria</taxon>
        <taxon>Bacillati</taxon>
        <taxon>Actinomycetota</taxon>
        <taxon>Actinomycetes</taxon>
        <taxon>Micrococcales</taxon>
        <taxon>Microbacteriaceae</taxon>
        <taxon>Agromyces</taxon>
    </lineage>
</organism>
<dbReference type="SUPFAM" id="SSF53850">
    <property type="entry name" value="Periplasmic binding protein-like II"/>
    <property type="match status" value="1"/>
</dbReference>
<keyword evidence="1" id="KW-0732">Signal</keyword>
<dbReference type="Gene3D" id="3.40.190.10">
    <property type="entry name" value="Periplasmic binding protein-like II"/>
    <property type="match status" value="2"/>
</dbReference>
<dbReference type="EMBL" id="BAAAMK010000008">
    <property type="protein sequence ID" value="GAA1961330.1"/>
    <property type="molecule type" value="Genomic_DNA"/>
</dbReference>
<feature type="signal peptide" evidence="1">
    <location>
        <begin position="1"/>
        <end position="23"/>
    </location>
</feature>
<sequence>MFHSRIKRFGLAAAAIAAVSALALTGCSGTSGDSGGGSYDPDEKVTLTFTWWGNDDRADRYGQLIEKFNEEYPNITIEGSFTDFPSYWEKRQTEAAGGGLPDVWQFSDTYLRQYGQPGMLLDLAQVSDYVDTSTFEDALLGTGQLDGTQFSLPTGYSAWSVFQNDDLLGEVGVAPYEGGTSPEEYDDWMKSVTDASGGTVYGGTDVTQRIQNFELLLRQEGGNLFTEDGELGFDEDQLRDFWESGAAVRDGVGVPQSKLEEITPTSGLGAKLTASEMTWSNFLGGYLAETGDATLSMVAPPTTDDSAKDLYRQAGLQMAISKTSKHPEAAAIFLDYVVNSPEAGEIFGTTLGFPASSSKLEGAVLEGADKQVADYLDSVADRIGDAPPVPVVGYGSIEQTFWDLGKSLGLGAISVDDAVTQFFDEADVILAG</sequence>
<dbReference type="RefSeq" id="WP_157415376.1">
    <property type="nucleotide sequence ID" value="NZ_BAAAMK010000008.1"/>
</dbReference>
<accession>A0ABN2R0F0</accession>
<dbReference type="Proteomes" id="UP001499954">
    <property type="component" value="Unassembled WGS sequence"/>
</dbReference>
<dbReference type="PANTHER" id="PTHR43649">
    <property type="entry name" value="ARABINOSE-BINDING PROTEIN-RELATED"/>
    <property type="match status" value="1"/>
</dbReference>
<protein>
    <submittedName>
        <fullName evidence="2">Extracellular solute-binding protein</fullName>
    </submittedName>
</protein>
<proteinExistence type="predicted"/>
<dbReference type="InterPro" id="IPR050490">
    <property type="entry name" value="Bact_solute-bd_prot1"/>
</dbReference>
<keyword evidence="3" id="KW-1185">Reference proteome</keyword>
<dbReference type="Pfam" id="PF13416">
    <property type="entry name" value="SBP_bac_8"/>
    <property type="match status" value="1"/>
</dbReference>
<dbReference type="PANTHER" id="PTHR43649:SF12">
    <property type="entry name" value="DIACETYLCHITOBIOSE BINDING PROTEIN DASA"/>
    <property type="match status" value="1"/>
</dbReference>
<dbReference type="PROSITE" id="PS51257">
    <property type="entry name" value="PROKAR_LIPOPROTEIN"/>
    <property type="match status" value="1"/>
</dbReference>
<evidence type="ECO:0000256" key="1">
    <source>
        <dbReference type="SAM" id="SignalP"/>
    </source>
</evidence>
<evidence type="ECO:0000313" key="3">
    <source>
        <dbReference type="Proteomes" id="UP001499954"/>
    </source>
</evidence>
<feature type="chain" id="PRO_5047121899" evidence="1">
    <location>
        <begin position="24"/>
        <end position="432"/>
    </location>
</feature>
<comment type="caution">
    <text evidence="2">The sequence shown here is derived from an EMBL/GenBank/DDBJ whole genome shotgun (WGS) entry which is preliminary data.</text>
</comment>
<evidence type="ECO:0000313" key="2">
    <source>
        <dbReference type="EMBL" id="GAA1961330.1"/>
    </source>
</evidence>
<name>A0ABN2R0F0_9MICO</name>
<dbReference type="InterPro" id="IPR006059">
    <property type="entry name" value="SBP"/>
</dbReference>